<dbReference type="InterPro" id="IPR051126">
    <property type="entry name" value="Thiosulfate_sulfurtransferase"/>
</dbReference>
<name>A0A399J0V8_9RHOB</name>
<evidence type="ECO:0000313" key="4">
    <source>
        <dbReference type="EMBL" id="RII38874.1"/>
    </source>
</evidence>
<dbReference type="EMBL" id="QWJJ01000007">
    <property type="protein sequence ID" value="RII38874.1"/>
    <property type="molecule type" value="Genomic_DNA"/>
</dbReference>
<dbReference type="Pfam" id="PF00581">
    <property type="entry name" value="Rhodanese"/>
    <property type="match status" value="2"/>
</dbReference>
<comment type="caution">
    <text evidence="4">The sequence shown here is derived from an EMBL/GenBank/DDBJ whole genome shotgun (WGS) entry which is preliminary data.</text>
</comment>
<accession>A0A399J0V8</accession>
<organism evidence="4 5">
    <name type="scientific">Pseudooceanicola sediminis</name>
    <dbReference type="NCBI Taxonomy" id="2211117"/>
    <lineage>
        <taxon>Bacteria</taxon>
        <taxon>Pseudomonadati</taxon>
        <taxon>Pseudomonadota</taxon>
        <taxon>Alphaproteobacteria</taxon>
        <taxon>Rhodobacterales</taxon>
        <taxon>Paracoccaceae</taxon>
        <taxon>Pseudooceanicola</taxon>
    </lineage>
</organism>
<dbReference type="GO" id="GO:0016740">
    <property type="term" value="F:transferase activity"/>
    <property type="evidence" value="ECO:0007669"/>
    <property type="project" value="UniProtKB-KW"/>
</dbReference>
<dbReference type="InterPro" id="IPR001763">
    <property type="entry name" value="Rhodanese-like_dom"/>
</dbReference>
<dbReference type="SUPFAM" id="SSF52821">
    <property type="entry name" value="Rhodanese/Cell cycle control phosphatase"/>
    <property type="match status" value="2"/>
</dbReference>
<dbReference type="PANTHER" id="PTHR43855:SF1">
    <property type="entry name" value="THIOSULFATE SULFURTRANSFERASE"/>
    <property type="match status" value="1"/>
</dbReference>
<feature type="signal peptide" evidence="2">
    <location>
        <begin position="1"/>
        <end position="28"/>
    </location>
</feature>
<dbReference type="InterPro" id="IPR036873">
    <property type="entry name" value="Rhodanese-like_dom_sf"/>
</dbReference>
<gene>
    <name evidence="4" type="ORF">DL237_09300</name>
</gene>
<dbReference type="AlphaFoldDB" id="A0A399J0V8"/>
<feature type="domain" description="Rhodanese" evidence="3">
    <location>
        <begin position="187"/>
        <end position="302"/>
    </location>
</feature>
<dbReference type="CDD" id="cd01448">
    <property type="entry name" value="TST_Repeat_1"/>
    <property type="match status" value="1"/>
</dbReference>
<dbReference type="PANTHER" id="PTHR43855">
    <property type="entry name" value="THIOSULFATE SULFURTRANSFERASE"/>
    <property type="match status" value="1"/>
</dbReference>
<sequence length="317" mass="32986">MKTFLRSTLTAASLAAGLAVSSASTGLAANDFGPLVTPSALSDDLGQSAPLVLDIRGDVYEKGHIPGAVSAPYGLFRGPASNPGQLVPEDKLEATLQDLGITKSRPVVVVHQGSDDSDFGAAARVYWTLKSSGVSQLAILNGGMNAWAAAGFPTNADPVTPVKSDIDITFSHQWLADTDEVASIVDGDSNAVLVDSRPAAFYEGKQSHGAASRPGTLPGAENVAHSEWFVPGTPSITDSASAASLAEKFGLNTDEEVVAFCNTGHWAATDWFALSELAGVPNVKLYPDSMVGYSQTDHEMANTPGLLQNLMNQLKGD</sequence>
<protein>
    <submittedName>
        <fullName evidence="4">Sulfurtransferase</fullName>
    </submittedName>
</protein>
<dbReference type="OrthoDB" id="9781034at2"/>
<dbReference type="Proteomes" id="UP000265848">
    <property type="component" value="Unassembled WGS sequence"/>
</dbReference>
<keyword evidence="2" id="KW-0732">Signal</keyword>
<keyword evidence="5" id="KW-1185">Reference proteome</keyword>
<evidence type="ECO:0000256" key="1">
    <source>
        <dbReference type="ARBA" id="ARBA00022737"/>
    </source>
</evidence>
<dbReference type="SMART" id="SM00450">
    <property type="entry name" value="RHOD"/>
    <property type="match status" value="2"/>
</dbReference>
<keyword evidence="4" id="KW-0808">Transferase</keyword>
<dbReference type="PROSITE" id="PS50206">
    <property type="entry name" value="RHODANESE_3"/>
    <property type="match status" value="2"/>
</dbReference>
<proteinExistence type="predicted"/>
<evidence type="ECO:0000313" key="5">
    <source>
        <dbReference type="Proteomes" id="UP000265848"/>
    </source>
</evidence>
<dbReference type="RefSeq" id="WP_119398785.1">
    <property type="nucleotide sequence ID" value="NZ_QWJJ01000007.1"/>
</dbReference>
<evidence type="ECO:0000259" key="3">
    <source>
        <dbReference type="PROSITE" id="PS50206"/>
    </source>
</evidence>
<reference evidence="4 5" key="1">
    <citation type="submission" date="2018-08" db="EMBL/GenBank/DDBJ databases">
        <title>Pseudooceanicola sediminis CY03 in the family Rhodobacteracea.</title>
        <authorList>
            <person name="Zhang Y.-J."/>
        </authorList>
    </citation>
    <scope>NUCLEOTIDE SEQUENCE [LARGE SCALE GENOMIC DNA]</scope>
    <source>
        <strain evidence="4 5">CY03</strain>
    </source>
</reference>
<evidence type="ECO:0000256" key="2">
    <source>
        <dbReference type="SAM" id="SignalP"/>
    </source>
</evidence>
<feature type="chain" id="PRO_5017389236" evidence="2">
    <location>
        <begin position="29"/>
        <end position="317"/>
    </location>
</feature>
<dbReference type="Gene3D" id="3.40.250.10">
    <property type="entry name" value="Rhodanese-like domain"/>
    <property type="match status" value="2"/>
</dbReference>
<feature type="domain" description="Rhodanese" evidence="3">
    <location>
        <begin position="46"/>
        <end position="156"/>
    </location>
</feature>
<keyword evidence="1" id="KW-0677">Repeat</keyword>